<dbReference type="EMBL" id="VSSQ01048633">
    <property type="protein sequence ID" value="MPN02680.1"/>
    <property type="molecule type" value="Genomic_DNA"/>
</dbReference>
<accession>A0A645EMU4</accession>
<comment type="caution">
    <text evidence="1">The sequence shown here is derived from an EMBL/GenBank/DDBJ whole genome shotgun (WGS) entry which is preliminary data.</text>
</comment>
<protein>
    <submittedName>
        <fullName evidence="1">Uncharacterized protein</fullName>
    </submittedName>
</protein>
<evidence type="ECO:0000313" key="1">
    <source>
        <dbReference type="EMBL" id="MPN02680.1"/>
    </source>
</evidence>
<dbReference type="AlphaFoldDB" id="A0A645EMU4"/>
<name>A0A645EMU4_9ZZZZ</name>
<gene>
    <name evidence="1" type="ORF">SDC9_149896</name>
</gene>
<proteinExistence type="predicted"/>
<organism evidence="1">
    <name type="scientific">bioreactor metagenome</name>
    <dbReference type="NCBI Taxonomy" id="1076179"/>
    <lineage>
        <taxon>unclassified sequences</taxon>
        <taxon>metagenomes</taxon>
        <taxon>ecological metagenomes</taxon>
    </lineage>
</organism>
<reference evidence="1" key="1">
    <citation type="submission" date="2019-08" db="EMBL/GenBank/DDBJ databases">
        <authorList>
            <person name="Kucharzyk K."/>
            <person name="Murdoch R.W."/>
            <person name="Higgins S."/>
            <person name="Loffler F."/>
        </authorList>
    </citation>
    <scope>NUCLEOTIDE SEQUENCE</scope>
</reference>
<sequence>MQVQRWQFPLQLGVAVPTRRDDRCRESVGLAEPFDPTVQREPFLFEVVGQQQVPVHRVYGPRLVATEPGHLVVLVGFVGVGPWRVLVHHDLRVHIVRAAA</sequence>